<keyword evidence="2" id="KW-1185">Reference proteome</keyword>
<dbReference type="eggNOG" id="ENOG502ZX5H">
    <property type="taxonomic scope" value="Bacteria"/>
</dbReference>
<comment type="caution">
    <text evidence="1">The sequence shown here is derived from an EMBL/GenBank/DDBJ whole genome shotgun (WGS) entry which is preliminary data.</text>
</comment>
<evidence type="ECO:0000313" key="1">
    <source>
        <dbReference type="EMBL" id="EFQ03848.1"/>
    </source>
</evidence>
<name>E2ZCS7_9FIRM</name>
<sequence length="150" mass="15385">MHRRYKMKKKLIAAMLAVSIGTASFGAVLPVEAIGLGGMIKGGAIGLVIDKYGSSINSFLNKLLNQKNLGTTYATKVVPIVSIGNGSRVGAAQVTGPTAEVDQVKAVAQVEGSFNNIARVKGLVPVNSANPVGASRIQGVGVSAIIDLKI</sequence>
<organism evidence="1 2">
    <name type="scientific">Megasphaera micronuciformis F0359</name>
    <dbReference type="NCBI Taxonomy" id="706434"/>
    <lineage>
        <taxon>Bacteria</taxon>
        <taxon>Bacillati</taxon>
        <taxon>Bacillota</taxon>
        <taxon>Negativicutes</taxon>
        <taxon>Veillonellales</taxon>
        <taxon>Veillonellaceae</taxon>
        <taxon>Megasphaera</taxon>
    </lineage>
</organism>
<gene>
    <name evidence="1" type="ORF">HMPREF9429_01031</name>
</gene>
<dbReference type="HOGENOM" id="CLU_149134_0_0_9"/>
<reference evidence="1 2" key="1">
    <citation type="submission" date="2010-08" db="EMBL/GenBank/DDBJ databases">
        <authorList>
            <person name="Weinstock G."/>
            <person name="Sodergren E."/>
            <person name="Clifton S."/>
            <person name="Fulton L."/>
            <person name="Fulton B."/>
            <person name="Courtney L."/>
            <person name="Fronick C."/>
            <person name="Harrison M."/>
            <person name="Strong C."/>
            <person name="Farmer C."/>
            <person name="Delahaunty K."/>
            <person name="Markovic C."/>
            <person name="Hall O."/>
            <person name="Minx P."/>
            <person name="Tomlinson C."/>
            <person name="Mitreva M."/>
            <person name="Hou S."/>
            <person name="Chen J."/>
            <person name="Wollam A."/>
            <person name="Pepin K.H."/>
            <person name="Johnson M."/>
            <person name="Bhonagiri V."/>
            <person name="Zhang X."/>
            <person name="Suruliraj S."/>
            <person name="Warren W."/>
            <person name="Chinwalla A."/>
            <person name="Mardis E.R."/>
            <person name="Wilson R.K."/>
        </authorList>
    </citation>
    <scope>NUCLEOTIDE SEQUENCE [LARGE SCALE GENOMIC DNA]</scope>
    <source>
        <strain evidence="1 2">F0359</strain>
    </source>
</reference>
<evidence type="ECO:0000313" key="2">
    <source>
        <dbReference type="Proteomes" id="UP000003195"/>
    </source>
</evidence>
<accession>E2ZCS7</accession>
<dbReference type="AlphaFoldDB" id="E2ZCS7"/>
<proteinExistence type="predicted"/>
<dbReference type="STRING" id="706434.HMPREF9429_01031"/>
<protein>
    <submittedName>
        <fullName evidence="1">Uncharacterized protein</fullName>
    </submittedName>
</protein>
<dbReference type="EMBL" id="AECS01000037">
    <property type="protein sequence ID" value="EFQ03848.1"/>
    <property type="molecule type" value="Genomic_DNA"/>
</dbReference>
<dbReference type="Proteomes" id="UP000003195">
    <property type="component" value="Unassembled WGS sequence"/>
</dbReference>